<dbReference type="Gene3D" id="3.20.20.190">
    <property type="entry name" value="Phosphatidylinositol (PI) phosphodiesterase"/>
    <property type="match status" value="1"/>
</dbReference>
<feature type="domain" description="GP-PDE" evidence="1">
    <location>
        <begin position="34"/>
        <end position="274"/>
    </location>
</feature>
<protein>
    <submittedName>
        <fullName evidence="2">Glycerophosphodiester phosphodiesterase family protein</fullName>
    </submittedName>
</protein>
<dbReference type="Proteomes" id="UP001165366">
    <property type="component" value="Unassembled WGS sequence"/>
</dbReference>
<dbReference type="RefSeq" id="WP_237855503.1">
    <property type="nucleotide sequence ID" value="NZ_JAKLWS010000026.1"/>
</dbReference>
<dbReference type="PROSITE" id="PS51704">
    <property type="entry name" value="GP_PDE"/>
    <property type="match status" value="1"/>
</dbReference>
<organism evidence="2 3">
    <name type="scientific">Rhodohalobacter sulfatireducens</name>
    <dbReference type="NCBI Taxonomy" id="2911366"/>
    <lineage>
        <taxon>Bacteria</taxon>
        <taxon>Pseudomonadati</taxon>
        <taxon>Balneolota</taxon>
        <taxon>Balneolia</taxon>
        <taxon>Balneolales</taxon>
        <taxon>Balneolaceae</taxon>
        <taxon>Rhodohalobacter</taxon>
    </lineage>
</organism>
<dbReference type="InterPro" id="IPR030395">
    <property type="entry name" value="GP_PDE_dom"/>
</dbReference>
<proteinExistence type="predicted"/>
<dbReference type="PROSITE" id="PS50007">
    <property type="entry name" value="PIPLC_X_DOMAIN"/>
    <property type="match status" value="1"/>
</dbReference>
<dbReference type="EMBL" id="JAKLWS010000026">
    <property type="protein sequence ID" value="MCG2590146.1"/>
    <property type="molecule type" value="Genomic_DNA"/>
</dbReference>
<dbReference type="CDD" id="cd08566">
    <property type="entry name" value="GDPD_AtGDE_like"/>
    <property type="match status" value="1"/>
</dbReference>
<comment type="caution">
    <text evidence="2">The sequence shown here is derived from an EMBL/GenBank/DDBJ whole genome shotgun (WGS) entry which is preliminary data.</text>
</comment>
<dbReference type="PANTHER" id="PTHR46211:SF1">
    <property type="entry name" value="GLYCEROPHOSPHODIESTER PHOSPHODIESTERASE, CYTOPLASMIC"/>
    <property type="match status" value="1"/>
</dbReference>
<dbReference type="SUPFAM" id="SSF51695">
    <property type="entry name" value="PLC-like phosphodiesterases"/>
    <property type="match status" value="1"/>
</dbReference>
<dbReference type="Pfam" id="PF03009">
    <property type="entry name" value="GDPD"/>
    <property type="match status" value="1"/>
</dbReference>
<evidence type="ECO:0000313" key="2">
    <source>
        <dbReference type="EMBL" id="MCG2590146.1"/>
    </source>
</evidence>
<dbReference type="InterPro" id="IPR017946">
    <property type="entry name" value="PLC-like_Pdiesterase_TIM-brl"/>
</dbReference>
<evidence type="ECO:0000313" key="3">
    <source>
        <dbReference type="Proteomes" id="UP001165366"/>
    </source>
</evidence>
<reference evidence="2" key="1">
    <citation type="submission" date="2022-01" db="EMBL/GenBank/DDBJ databases">
        <authorList>
            <person name="Wang Y."/>
        </authorList>
    </citation>
    <scope>NUCLEOTIDE SEQUENCE</scope>
    <source>
        <strain evidence="2">WB101</strain>
    </source>
</reference>
<evidence type="ECO:0000259" key="1">
    <source>
        <dbReference type="PROSITE" id="PS51704"/>
    </source>
</evidence>
<name>A0ABS9KH22_9BACT</name>
<gene>
    <name evidence="2" type="ORF">L6773_16335</name>
</gene>
<reference evidence="2" key="2">
    <citation type="submission" date="2024-05" db="EMBL/GenBank/DDBJ databases">
        <title>Rhodohalobacter halophilus gen. nov., sp. nov., a moderately halophilic member of the family Balneolaceae.</title>
        <authorList>
            <person name="Xia J."/>
        </authorList>
    </citation>
    <scope>NUCLEOTIDE SEQUENCE</scope>
    <source>
        <strain evidence="2">WB101</strain>
    </source>
</reference>
<accession>A0ABS9KH22</accession>
<keyword evidence="3" id="KW-1185">Reference proteome</keyword>
<sequence length="274" mass="31190">MILFNRFKISPLLLTILLILPGHLHGQENGELKANLIAHRGGVVDEHRAENSASAIKEAIKRGYRMLEVDLRKSRDGRIVVHHDPTFESDYGYSGAVAEMDWSEIKELRSKKDGHRPLLFEEVAKLAEGQVGLMLDVKGNDYGKDYYQKIEQILVRFNLLLDTFILSGSEAQSYFKNKASLSAGFDKLIEQSKKGVDVKNLYHLFELGSNLDHAMIEKANELGVTVVAAINVFRYRQADEDVWDAARDDIERLMDLGISYFQVDSFYEPLFYSK</sequence>
<dbReference type="PANTHER" id="PTHR46211">
    <property type="entry name" value="GLYCEROPHOSPHORYL DIESTER PHOSPHODIESTERASE"/>
    <property type="match status" value="1"/>
</dbReference>